<dbReference type="EMBL" id="HG739086">
    <property type="protein sequence ID" value="CDO97943.1"/>
    <property type="molecule type" value="Genomic_DNA"/>
</dbReference>
<evidence type="ECO:0000313" key="2">
    <source>
        <dbReference type="Proteomes" id="UP000295252"/>
    </source>
</evidence>
<reference evidence="2" key="1">
    <citation type="journal article" date="2014" name="Science">
        <title>The coffee genome provides insight into the convergent evolution of caffeine biosynthesis.</title>
        <authorList>
            <person name="Denoeud F."/>
            <person name="Carretero-Paulet L."/>
            <person name="Dereeper A."/>
            <person name="Droc G."/>
            <person name="Guyot R."/>
            <person name="Pietrella M."/>
            <person name="Zheng C."/>
            <person name="Alberti A."/>
            <person name="Anthony F."/>
            <person name="Aprea G."/>
            <person name="Aury J.M."/>
            <person name="Bento P."/>
            <person name="Bernard M."/>
            <person name="Bocs S."/>
            <person name="Campa C."/>
            <person name="Cenci A."/>
            <person name="Combes M.C."/>
            <person name="Crouzillat D."/>
            <person name="Da Silva C."/>
            <person name="Daddiego L."/>
            <person name="De Bellis F."/>
            <person name="Dussert S."/>
            <person name="Garsmeur O."/>
            <person name="Gayraud T."/>
            <person name="Guignon V."/>
            <person name="Jahn K."/>
            <person name="Jamilloux V."/>
            <person name="Joet T."/>
            <person name="Labadie K."/>
            <person name="Lan T."/>
            <person name="Leclercq J."/>
            <person name="Lepelley M."/>
            <person name="Leroy T."/>
            <person name="Li L.T."/>
            <person name="Librado P."/>
            <person name="Lopez L."/>
            <person name="Munoz A."/>
            <person name="Noel B."/>
            <person name="Pallavicini A."/>
            <person name="Perrotta G."/>
            <person name="Poncet V."/>
            <person name="Pot D."/>
            <person name="Priyono X."/>
            <person name="Rigoreau M."/>
            <person name="Rouard M."/>
            <person name="Rozas J."/>
            <person name="Tranchant-Dubreuil C."/>
            <person name="VanBuren R."/>
            <person name="Zhang Q."/>
            <person name="Andrade A.C."/>
            <person name="Argout X."/>
            <person name="Bertrand B."/>
            <person name="de Kochko A."/>
            <person name="Graziosi G."/>
            <person name="Henry R.J."/>
            <person name="Jayarama X."/>
            <person name="Ming R."/>
            <person name="Nagai C."/>
            <person name="Rounsley S."/>
            <person name="Sankoff D."/>
            <person name="Giuliano G."/>
            <person name="Albert V.A."/>
            <person name="Wincker P."/>
            <person name="Lashermes P."/>
        </authorList>
    </citation>
    <scope>NUCLEOTIDE SEQUENCE [LARGE SCALE GENOMIC DNA]</scope>
    <source>
        <strain evidence="2">cv. DH200-94</strain>
    </source>
</reference>
<protein>
    <submittedName>
        <fullName evidence="1">Uncharacterized protein</fullName>
    </submittedName>
</protein>
<dbReference type="InParanoid" id="A0A068TRE7"/>
<sequence length="159" mass="17818">MKVRAALAARASKAIAELAGISSNPFGPFLDIFFEFLGIQLFQRFHPRINGNLYEGEAAIIASMLCSILTVLDHAFFFDLTSSNSFFRGSSCCSNRILFHSCYWEWNGSSTSLFSKHAFTVCLYRLLPAASKSKAVCYCWVMPDLMRVATNKLARLFSK</sequence>
<dbReference type="AlphaFoldDB" id="A0A068TRE7"/>
<dbReference type="Proteomes" id="UP000295252">
    <property type="component" value="Chromosome VI"/>
</dbReference>
<dbReference type="Gramene" id="CDO97943">
    <property type="protein sequence ID" value="CDO97943"/>
    <property type="gene ID" value="GSCOC_T00021892001"/>
</dbReference>
<evidence type="ECO:0000313" key="1">
    <source>
        <dbReference type="EMBL" id="CDO97943.1"/>
    </source>
</evidence>
<accession>A0A068TRE7</accession>
<gene>
    <name evidence="1" type="ORF">GSCOC_T00021892001</name>
</gene>
<name>A0A068TRE7_COFCA</name>
<keyword evidence="2" id="KW-1185">Reference proteome</keyword>
<proteinExistence type="predicted"/>
<organism evidence="1 2">
    <name type="scientific">Coffea canephora</name>
    <name type="common">Robusta coffee</name>
    <dbReference type="NCBI Taxonomy" id="49390"/>
    <lineage>
        <taxon>Eukaryota</taxon>
        <taxon>Viridiplantae</taxon>
        <taxon>Streptophyta</taxon>
        <taxon>Embryophyta</taxon>
        <taxon>Tracheophyta</taxon>
        <taxon>Spermatophyta</taxon>
        <taxon>Magnoliopsida</taxon>
        <taxon>eudicotyledons</taxon>
        <taxon>Gunneridae</taxon>
        <taxon>Pentapetalae</taxon>
        <taxon>asterids</taxon>
        <taxon>lamiids</taxon>
        <taxon>Gentianales</taxon>
        <taxon>Rubiaceae</taxon>
        <taxon>Ixoroideae</taxon>
        <taxon>Gardenieae complex</taxon>
        <taxon>Bertiereae - Coffeeae clade</taxon>
        <taxon>Coffeeae</taxon>
        <taxon>Coffea</taxon>
    </lineage>
</organism>